<dbReference type="SMART" id="SM01012">
    <property type="entry name" value="ANTAR"/>
    <property type="match status" value="1"/>
</dbReference>
<dbReference type="RefSeq" id="WP_143649409.1">
    <property type="nucleotide sequence ID" value="NZ_JABJWZ010000045.1"/>
</dbReference>
<evidence type="ECO:0000313" key="4">
    <source>
        <dbReference type="EMBL" id="MBB1258930.1"/>
    </source>
</evidence>
<sequence>MQSADRPDTATDEAVLVERVAQLEQAVESHAVIDQAVGVVMALGGCDCEEAFRVLRDTSQDTNTKLRLLAEEVTGWAEHGSMDRRLAQALSTRLPKRRAGAPSPASEPAGESSG</sequence>
<accession>A0A5P0YU65</accession>
<dbReference type="Pfam" id="PF03861">
    <property type="entry name" value="ANTAR"/>
    <property type="match status" value="1"/>
</dbReference>
<dbReference type="Proteomes" id="UP000525686">
    <property type="component" value="Unassembled WGS sequence"/>
</dbReference>
<evidence type="ECO:0000313" key="7">
    <source>
        <dbReference type="Proteomes" id="UP000517765"/>
    </source>
</evidence>
<reference evidence="5 6" key="1">
    <citation type="submission" date="2019-10" db="EMBL/GenBank/DDBJ databases">
        <title>Streptomyces sp. nov., a novel actinobacterium isolated from alkaline environment.</title>
        <authorList>
            <person name="Golinska P."/>
        </authorList>
    </citation>
    <scope>NUCLEOTIDE SEQUENCE [LARGE SCALE GENOMIC DNA]</scope>
    <source>
        <strain evidence="5 6">OF1</strain>
    </source>
</reference>
<dbReference type="Proteomes" id="UP000517765">
    <property type="component" value="Unassembled WGS sequence"/>
</dbReference>
<dbReference type="EMBL" id="JABJXA010000037">
    <property type="protein sequence ID" value="MBB1258930.1"/>
    <property type="molecule type" value="Genomic_DNA"/>
</dbReference>
<dbReference type="InterPro" id="IPR005561">
    <property type="entry name" value="ANTAR"/>
</dbReference>
<protein>
    <submittedName>
        <fullName evidence="5">ANTAR domain-containing protein</fullName>
    </submittedName>
</protein>
<keyword evidence="6" id="KW-1185">Reference proteome</keyword>
<evidence type="ECO:0000313" key="8">
    <source>
        <dbReference type="Proteomes" id="UP000525686"/>
    </source>
</evidence>
<dbReference type="EMBL" id="VJYK02000209">
    <property type="protein sequence ID" value="MQS03845.1"/>
    <property type="molecule type" value="Genomic_DNA"/>
</dbReference>
<dbReference type="AlphaFoldDB" id="A0A5P0YU65"/>
<evidence type="ECO:0000313" key="6">
    <source>
        <dbReference type="Proteomes" id="UP000320857"/>
    </source>
</evidence>
<dbReference type="InterPro" id="IPR036388">
    <property type="entry name" value="WH-like_DNA-bd_sf"/>
</dbReference>
<gene>
    <name evidence="5" type="ORF">FNX44_018595</name>
    <name evidence="3" type="ORF">H3146_07805</name>
    <name evidence="4" type="ORF">H3147_08800</name>
</gene>
<dbReference type="EMBL" id="JABJWZ010000045">
    <property type="protein sequence ID" value="MBB1253275.1"/>
    <property type="molecule type" value="Genomic_DNA"/>
</dbReference>
<dbReference type="Gene3D" id="1.10.10.10">
    <property type="entry name" value="Winged helix-like DNA-binding domain superfamily/Winged helix DNA-binding domain"/>
    <property type="match status" value="1"/>
</dbReference>
<reference evidence="3" key="3">
    <citation type="journal article" name="Syst. Appl. Microbiol.">
        <title>Streptomyces alkaliterrae sp. nov., isolated from an alkaline soil, and emended descriptions of Streptomyces alkaliphilus, Streptomyces calidiresistens and Streptomyces durbertensis.</title>
        <authorList>
            <person name="Swiecimska M."/>
            <person name="Golinska P."/>
            <person name="Nouioui I."/>
            <person name="Wypij M."/>
            <person name="Rai M."/>
            <person name="Sangal V."/>
            <person name="Goodfellow M."/>
        </authorList>
    </citation>
    <scope>NUCLEOTIDE SEQUENCE</scope>
    <source>
        <strain evidence="3">OF3</strain>
        <strain evidence="4">OF8</strain>
    </source>
</reference>
<comment type="caution">
    <text evidence="5">The sequence shown here is derived from an EMBL/GenBank/DDBJ whole genome shotgun (WGS) entry which is preliminary data.</text>
</comment>
<dbReference type="Proteomes" id="UP000320857">
    <property type="component" value="Unassembled WGS sequence"/>
</dbReference>
<organism evidence="5 6">
    <name type="scientific">Streptomyces alkaliterrae</name>
    <dbReference type="NCBI Taxonomy" id="2213162"/>
    <lineage>
        <taxon>Bacteria</taxon>
        <taxon>Bacillati</taxon>
        <taxon>Actinomycetota</taxon>
        <taxon>Actinomycetes</taxon>
        <taxon>Kitasatosporales</taxon>
        <taxon>Streptomycetaceae</taxon>
        <taxon>Streptomyces</taxon>
    </lineage>
</organism>
<dbReference type="PROSITE" id="PS50921">
    <property type="entry name" value="ANTAR"/>
    <property type="match status" value="1"/>
</dbReference>
<dbReference type="SUPFAM" id="SSF52172">
    <property type="entry name" value="CheY-like"/>
    <property type="match status" value="1"/>
</dbReference>
<reference evidence="7 8" key="2">
    <citation type="submission" date="2020-05" db="EMBL/GenBank/DDBJ databases">
        <title>Classification of alakaliphilic streptomycetes isolated from an alkaline soil next to Lonar Crater, India and a proposal for the recognition of Streptomyces alkaliterrae sp. nov.</title>
        <authorList>
            <person name="Golinska P."/>
        </authorList>
    </citation>
    <scope>NUCLEOTIDE SEQUENCE [LARGE SCALE GENOMIC DNA]</scope>
    <source>
        <strain evidence="8">OF3</strain>
        <strain evidence="7">OF8</strain>
    </source>
</reference>
<name>A0A5P0YU65_9ACTN</name>
<feature type="region of interest" description="Disordered" evidence="1">
    <location>
        <begin position="87"/>
        <end position="114"/>
    </location>
</feature>
<feature type="compositionally biased region" description="Low complexity" evidence="1">
    <location>
        <begin position="100"/>
        <end position="114"/>
    </location>
</feature>
<evidence type="ECO:0000313" key="5">
    <source>
        <dbReference type="EMBL" id="MQS03845.1"/>
    </source>
</evidence>
<feature type="domain" description="ANTAR" evidence="2">
    <location>
        <begin position="13"/>
        <end position="74"/>
    </location>
</feature>
<dbReference type="GO" id="GO:0003723">
    <property type="term" value="F:RNA binding"/>
    <property type="evidence" value="ECO:0007669"/>
    <property type="project" value="InterPro"/>
</dbReference>
<proteinExistence type="predicted"/>
<evidence type="ECO:0000259" key="2">
    <source>
        <dbReference type="PROSITE" id="PS50921"/>
    </source>
</evidence>
<evidence type="ECO:0000256" key="1">
    <source>
        <dbReference type="SAM" id="MobiDB-lite"/>
    </source>
</evidence>
<dbReference type="OrthoDB" id="4258820at2"/>
<dbReference type="InterPro" id="IPR011006">
    <property type="entry name" value="CheY-like_superfamily"/>
</dbReference>
<evidence type="ECO:0000313" key="3">
    <source>
        <dbReference type="EMBL" id="MBB1253275.1"/>
    </source>
</evidence>